<organism evidence="4 5">
    <name type="scientific">Eubacterium uniforme</name>
    <dbReference type="NCBI Taxonomy" id="39495"/>
    <lineage>
        <taxon>Bacteria</taxon>
        <taxon>Bacillati</taxon>
        <taxon>Bacillota</taxon>
        <taxon>Clostridia</taxon>
        <taxon>Eubacteriales</taxon>
        <taxon>Eubacteriaceae</taxon>
        <taxon>Eubacterium</taxon>
    </lineage>
</organism>
<gene>
    <name evidence="4" type="ORF">SAMN02745111_01664</name>
</gene>
<evidence type="ECO:0000259" key="3">
    <source>
        <dbReference type="Pfam" id="PF18818"/>
    </source>
</evidence>
<evidence type="ECO:0000313" key="4">
    <source>
        <dbReference type="EMBL" id="SKA68733.1"/>
    </source>
</evidence>
<dbReference type="Pfam" id="PF08401">
    <property type="entry name" value="ArdcN"/>
    <property type="match status" value="1"/>
</dbReference>
<feature type="domain" description="N-terminal" evidence="2">
    <location>
        <begin position="5"/>
        <end position="137"/>
    </location>
</feature>
<dbReference type="AlphaFoldDB" id="A0A1T4VUT3"/>
<dbReference type="Proteomes" id="UP000190814">
    <property type="component" value="Unassembled WGS sequence"/>
</dbReference>
<feature type="domain" description="Polyvalent protein metallopeptidase" evidence="3">
    <location>
        <begin position="176"/>
        <end position="289"/>
    </location>
</feature>
<name>A0A1T4VUT3_9FIRM</name>
<dbReference type="GO" id="GO:0003697">
    <property type="term" value="F:single-stranded DNA binding"/>
    <property type="evidence" value="ECO:0007669"/>
    <property type="project" value="InterPro"/>
</dbReference>
<evidence type="ECO:0000256" key="1">
    <source>
        <dbReference type="SAM" id="Coils"/>
    </source>
</evidence>
<dbReference type="InterPro" id="IPR013610">
    <property type="entry name" value="ArdC_N"/>
</dbReference>
<sequence>MNTNKAREEIIDMFKNALKEDKIPWRQGWMIELPENADTKKAYKGLNRMILMMVSQNRNYKDNRFCTFKQAEKNGWKVKKGEKGIPIEFYSIYDVQEKKILTSDEVHEFKMKVNRGEMTSEEYDERIKPIIRVSHVFNAEQIDGIPVKELMEHKVFDESNVIEIRDAILSEMEPLGFRTGGNSAFYSPVGDYIQLPNMYSFRTAEEYLSTFLHETSHATGHESRLNRNIKNLFGSEDYAREELRAEISSAFIYQDIGIEPNKDIDDNHKAYIQSWIEVLEKEPNELIKAIRESQDIADYVVEKYNRGIELIKDKGLKIEEMDIEKKIDEYKELARNTENDLKLAYKKMDELIPKENFKVISKTR</sequence>
<evidence type="ECO:0000259" key="2">
    <source>
        <dbReference type="Pfam" id="PF08401"/>
    </source>
</evidence>
<dbReference type="RefSeq" id="WP_078766513.1">
    <property type="nucleotide sequence ID" value="NZ_FUXZ01000009.1"/>
</dbReference>
<keyword evidence="1" id="KW-0175">Coiled coil</keyword>
<dbReference type="EMBL" id="FUXZ01000009">
    <property type="protein sequence ID" value="SKA68733.1"/>
    <property type="molecule type" value="Genomic_DNA"/>
</dbReference>
<dbReference type="STRING" id="39495.SAMN02745111_01664"/>
<keyword evidence="5" id="KW-1185">Reference proteome</keyword>
<feature type="coiled-coil region" evidence="1">
    <location>
        <begin position="316"/>
        <end position="347"/>
    </location>
</feature>
<dbReference type="InterPro" id="IPR041459">
    <property type="entry name" value="MPTase-PolyVal"/>
</dbReference>
<evidence type="ECO:0000313" key="5">
    <source>
        <dbReference type="Proteomes" id="UP000190814"/>
    </source>
</evidence>
<protein>
    <submittedName>
        <fullName evidence="4">Antirestriction protein ArdC</fullName>
    </submittedName>
</protein>
<proteinExistence type="predicted"/>
<dbReference type="OrthoDB" id="9792687at2"/>
<reference evidence="4 5" key="1">
    <citation type="submission" date="2017-02" db="EMBL/GenBank/DDBJ databases">
        <authorList>
            <person name="Peterson S.W."/>
        </authorList>
    </citation>
    <scope>NUCLEOTIDE SEQUENCE [LARGE SCALE GENOMIC DNA]</scope>
    <source>
        <strain evidence="4 5">ATCC 35992</strain>
    </source>
</reference>
<dbReference type="Pfam" id="PF18818">
    <property type="entry name" value="MPTase-PolyVal"/>
    <property type="match status" value="1"/>
</dbReference>
<accession>A0A1T4VUT3</accession>